<protein>
    <submittedName>
        <fullName evidence="2">50S ribosomal protein L10</fullName>
    </submittedName>
</protein>
<keyword evidence="2" id="KW-0687">Ribonucleoprotein</keyword>
<reference evidence="2" key="1">
    <citation type="submission" date="2019-11" db="EMBL/GenBank/DDBJ databases">
        <title>Complete Mitochondrial Genome of Chloroidium sp. UTEX 3077.</title>
        <authorList>
            <person name="Zhang H."/>
        </authorList>
    </citation>
    <scope>NUCLEOTIDE SEQUENCE</scope>
</reference>
<dbReference type="InterPro" id="IPR043141">
    <property type="entry name" value="Ribosomal_uL10-like_sf"/>
</dbReference>
<keyword evidence="2" id="KW-0496">Mitochondrion</keyword>
<dbReference type="EMBL" id="MN646686">
    <property type="protein sequence ID" value="QGX86689.1"/>
    <property type="molecule type" value="Genomic_DNA"/>
</dbReference>
<dbReference type="AlphaFoldDB" id="A0A6B9ERQ2"/>
<dbReference type="SUPFAM" id="SSF160369">
    <property type="entry name" value="Ribosomal protein L10-like"/>
    <property type="match status" value="1"/>
</dbReference>
<sequence>MKKINKQVAKSKISSFLEINQVVLFFHCKNSVSLNKNDNFLDLNKIQVTSQAYGECVAGMNGANRSGSSNNAAAFNTTVKEQNGMYKRKEETLSNQNTFKSIMVKNRLAKKAFLELNQRKPLYCLGEDMILKKGECFFDSLFQGPILLLGCSNVEMLERGIHACAKHKSLILIGALYDKFIISHSQVKRLITNSNKNRGHVRLIYSMINPLLRPLSLIQTLLSMPCFLAKQERLIYLLETRKQQMLVAHL</sequence>
<accession>A0A6B9ERQ2</accession>
<dbReference type="Gene3D" id="3.30.70.1730">
    <property type="match status" value="1"/>
</dbReference>
<comment type="similarity">
    <text evidence="1">Belongs to the universal ribosomal protein uL10 family.</text>
</comment>
<organism evidence="2">
    <name type="scientific">Chloroidium sp. UTEX 3077</name>
    <dbReference type="NCBI Taxonomy" id="2686440"/>
    <lineage>
        <taxon>Eukaryota</taxon>
        <taxon>Viridiplantae</taxon>
        <taxon>Chlorophyta</taxon>
        <taxon>core chlorophytes</taxon>
        <taxon>Trebouxiophyceae</taxon>
        <taxon>Watanabeales</taxon>
        <taxon>Watanabeaceae</taxon>
        <taxon>Chloroidium</taxon>
    </lineage>
</organism>
<evidence type="ECO:0000313" key="2">
    <source>
        <dbReference type="EMBL" id="QGX86689.1"/>
    </source>
</evidence>
<proteinExistence type="inferred from homology"/>
<keyword evidence="2" id="KW-0689">Ribosomal protein</keyword>
<name>A0A6B9ERQ2_9CHLO</name>
<evidence type="ECO:0000256" key="1">
    <source>
        <dbReference type="ARBA" id="ARBA00008889"/>
    </source>
</evidence>
<gene>
    <name evidence="2" type="primary">rpl10</name>
</gene>
<geneLocation type="mitochondrion" evidence="2"/>
<dbReference type="GO" id="GO:0005840">
    <property type="term" value="C:ribosome"/>
    <property type="evidence" value="ECO:0007669"/>
    <property type="project" value="UniProtKB-KW"/>
</dbReference>